<dbReference type="Pfam" id="PF00072">
    <property type="entry name" value="Response_reg"/>
    <property type="match status" value="1"/>
</dbReference>
<dbReference type="PANTHER" id="PTHR44591">
    <property type="entry name" value="STRESS RESPONSE REGULATOR PROTEIN 1"/>
    <property type="match status" value="1"/>
</dbReference>
<dbReference type="AlphaFoldDB" id="A0A3B0VSA2"/>
<name>A0A3B0VSA2_9ZZZZ</name>
<dbReference type="InterPro" id="IPR001789">
    <property type="entry name" value="Sig_transdc_resp-reg_receiver"/>
</dbReference>
<keyword evidence="1" id="KW-0597">Phosphoprotein</keyword>
<dbReference type="Gene3D" id="3.40.50.2300">
    <property type="match status" value="1"/>
</dbReference>
<reference evidence="3" key="1">
    <citation type="submission" date="2018-06" db="EMBL/GenBank/DDBJ databases">
        <authorList>
            <person name="Zhirakovskaya E."/>
        </authorList>
    </citation>
    <scope>NUCLEOTIDE SEQUENCE</scope>
</reference>
<dbReference type="EMBL" id="UOEU01000527">
    <property type="protein sequence ID" value="VAW34324.1"/>
    <property type="molecule type" value="Genomic_DNA"/>
</dbReference>
<dbReference type="SMART" id="SM00448">
    <property type="entry name" value="REC"/>
    <property type="match status" value="1"/>
</dbReference>
<dbReference type="SUPFAM" id="SSF52172">
    <property type="entry name" value="CheY-like"/>
    <property type="match status" value="1"/>
</dbReference>
<organism evidence="3">
    <name type="scientific">hydrothermal vent metagenome</name>
    <dbReference type="NCBI Taxonomy" id="652676"/>
    <lineage>
        <taxon>unclassified sequences</taxon>
        <taxon>metagenomes</taxon>
        <taxon>ecological metagenomes</taxon>
    </lineage>
</organism>
<proteinExistence type="predicted"/>
<evidence type="ECO:0000256" key="1">
    <source>
        <dbReference type="ARBA" id="ARBA00022553"/>
    </source>
</evidence>
<evidence type="ECO:0000259" key="2">
    <source>
        <dbReference type="PROSITE" id="PS50110"/>
    </source>
</evidence>
<dbReference type="InterPro" id="IPR050595">
    <property type="entry name" value="Bact_response_regulator"/>
</dbReference>
<dbReference type="InterPro" id="IPR011006">
    <property type="entry name" value="CheY-like_superfamily"/>
</dbReference>
<dbReference type="PANTHER" id="PTHR44591:SF3">
    <property type="entry name" value="RESPONSE REGULATORY DOMAIN-CONTAINING PROTEIN"/>
    <property type="match status" value="1"/>
</dbReference>
<dbReference type="PROSITE" id="PS50110">
    <property type="entry name" value="RESPONSE_REGULATORY"/>
    <property type="match status" value="1"/>
</dbReference>
<accession>A0A3B0VSA2</accession>
<feature type="domain" description="Response regulatory" evidence="2">
    <location>
        <begin position="7"/>
        <end position="123"/>
    </location>
</feature>
<sequence length="128" mass="14083">MVKTDKKVLCVEDNPVNMLLVSRIVEAEGHELIRAADASVAEAILSDMVPDIILLDINLPGKSGLDLARDFKADERLASIPLIATTAQVLVGDRERCLEAGCDDYLPKPMDIRKLREVLRQYLNNGVA</sequence>
<gene>
    <name evidence="3" type="ORF">MNBD_CHLOROFLEXI01-4539</name>
</gene>
<dbReference type="GO" id="GO:0000160">
    <property type="term" value="P:phosphorelay signal transduction system"/>
    <property type="evidence" value="ECO:0007669"/>
    <property type="project" value="InterPro"/>
</dbReference>
<evidence type="ECO:0000313" key="3">
    <source>
        <dbReference type="EMBL" id="VAW34324.1"/>
    </source>
</evidence>
<protein>
    <recommendedName>
        <fullName evidence="2">Response regulatory domain-containing protein</fullName>
    </recommendedName>
</protein>